<name>A0A3B0YVG7_9ZZZZ</name>
<dbReference type="EMBL" id="UOFN01000112">
    <property type="protein sequence ID" value="VAW79477.1"/>
    <property type="molecule type" value="Genomic_DNA"/>
</dbReference>
<dbReference type="PANTHER" id="PTHR19328">
    <property type="entry name" value="HEDGEHOG-INTERACTING PROTEIN"/>
    <property type="match status" value="1"/>
</dbReference>
<sequence>MALPKAGNLACAAALVLAACKPVVTPLPSDSVQLPDIAIGFELISKGLNNPVAVTHAGDDSGRLFVTEQHGTVAIIRNGHKLPEPFLDIRSRVSCCGETGFLSMAFHPRYQETGYVYVNYTNLDKDTVIARYQVSDNPDQIDPGSAYPLLTIKQTAQIHNGGQLQFGPDGYLYIGMGDGGSFGSTDDEDSGGDPHNRAQNKTELLGKLLRLDVDHGTPYGIPDDNPFKGWEKARPEIWALGFRNPWRFSFDRETGDLFISDVGETKREEINFQPANSKGGENYGWRRMEGNLCFKPTYDCNDGSLVLPIIEYGHYSGCAIIGGYRYRGSAFPDLVGTYLYADFCTSSVFGAWPSSDNAEWRSTLLRKASFSITSFGEDQQGEVYITSFGGENGALYRLTSDTTKP</sequence>
<dbReference type="InterPro" id="IPR011042">
    <property type="entry name" value="6-blade_b-propeller_TolB-like"/>
</dbReference>
<evidence type="ECO:0000313" key="2">
    <source>
        <dbReference type="EMBL" id="VAW79477.1"/>
    </source>
</evidence>
<organism evidence="2">
    <name type="scientific">hydrothermal vent metagenome</name>
    <dbReference type="NCBI Taxonomy" id="652676"/>
    <lineage>
        <taxon>unclassified sequences</taxon>
        <taxon>metagenomes</taxon>
        <taxon>ecological metagenomes</taxon>
    </lineage>
</organism>
<dbReference type="PANTHER" id="PTHR19328:SF75">
    <property type="entry name" value="ALDOSE SUGAR DEHYDROGENASE YLII"/>
    <property type="match status" value="1"/>
</dbReference>
<proteinExistence type="predicted"/>
<dbReference type="SUPFAM" id="SSF50952">
    <property type="entry name" value="Soluble quinoprotein glucose dehydrogenase"/>
    <property type="match status" value="1"/>
</dbReference>
<dbReference type="Pfam" id="PF07995">
    <property type="entry name" value="GSDH"/>
    <property type="match status" value="1"/>
</dbReference>
<dbReference type="AlphaFoldDB" id="A0A3B0YVG7"/>
<dbReference type="InterPro" id="IPR012938">
    <property type="entry name" value="Glc/Sorbosone_DH"/>
</dbReference>
<dbReference type="PROSITE" id="PS51257">
    <property type="entry name" value="PROKAR_LIPOPROTEIN"/>
    <property type="match status" value="1"/>
</dbReference>
<reference evidence="2" key="1">
    <citation type="submission" date="2018-06" db="EMBL/GenBank/DDBJ databases">
        <authorList>
            <person name="Zhirakovskaya E."/>
        </authorList>
    </citation>
    <scope>NUCLEOTIDE SEQUENCE</scope>
</reference>
<dbReference type="InterPro" id="IPR011041">
    <property type="entry name" value="Quinoprot_gluc/sorb_DH_b-prop"/>
</dbReference>
<accession>A0A3B0YVG7</accession>
<evidence type="ECO:0000259" key="1">
    <source>
        <dbReference type="Pfam" id="PF07995"/>
    </source>
</evidence>
<protein>
    <recommendedName>
        <fullName evidence="1">Glucose/Sorbosone dehydrogenase domain-containing protein</fullName>
    </recommendedName>
</protein>
<feature type="domain" description="Glucose/Sorbosone dehydrogenase" evidence="1">
    <location>
        <begin position="48"/>
        <end position="397"/>
    </location>
</feature>
<gene>
    <name evidence="2" type="ORF">MNBD_GAMMA15-2546</name>
</gene>
<dbReference type="Gene3D" id="2.120.10.30">
    <property type="entry name" value="TolB, C-terminal domain"/>
    <property type="match status" value="1"/>
</dbReference>